<keyword evidence="2" id="KW-0285">Flavoprotein</keyword>
<evidence type="ECO:0000313" key="6">
    <source>
        <dbReference type="EMBL" id="MES1929959.1"/>
    </source>
</evidence>
<proteinExistence type="inferred from homology"/>
<dbReference type="PANTHER" id="PTHR42747">
    <property type="entry name" value="NITRONATE MONOOXYGENASE-RELATED"/>
    <property type="match status" value="1"/>
</dbReference>
<dbReference type="Proteomes" id="UP001460888">
    <property type="component" value="Unassembled WGS sequence"/>
</dbReference>
<sequence length="359" mass="38636">MARRSPEIRCRAYHAAFRSGILHAANDRSISRCYFENNKGVFMSLVDQLKASMRLPVIGSPMFILSNPDLVIAQCMSGVIGSFPALNARPAEELPVWLEKITNTLDEARKADPEAKIAPFAVNQIVHASNDRLDHDLKACADFKVPLMITSLRAPHPAVEVAKDYGGHVFHDVISVRHAEKAIEAGVDGLIVVCAGAGGHAGTLSPFALVSEIRQFWDGPLILSGAITRGEHILAAQAMGADFAYMGTRFIASTEANAVEGYKEMVTSSSAKDVVYTNLFTGVHGNYLGGSITNAGLDPTDLPESGKDAMTFGSDREKKKAWKDIWGAGQGVGSIDSILPTAEIVDRLDNEYRAALGRL</sequence>
<evidence type="ECO:0000256" key="3">
    <source>
        <dbReference type="ARBA" id="ARBA00022643"/>
    </source>
</evidence>
<protein>
    <submittedName>
        <fullName evidence="6">2-nitropropane dioxygenase</fullName>
    </submittedName>
</protein>
<dbReference type="InterPro" id="IPR004136">
    <property type="entry name" value="NMO"/>
</dbReference>
<dbReference type="PANTHER" id="PTHR42747:SF4">
    <property type="entry name" value="BLR1330 PROTEIN"/>
    <property type="match status" value="1"/>
</dbReference>
<dbReference type="EMBL" id="APND01000003">
    <property type="protein sequence ID" value="MES1929959.1"/>
    <property type="molecule type" value="Genomic_DNA"/>
</dbReference>
<keyword evidence="5" id="KW-0503">Monooxygenase</keyword>
<evidence type="ECO:0000313" key="7">
    <source>
        <dbReference type="Proteomes" id="UP001460888"/>
    </source>
</evidence>
<evidence type="ECO:0000256" key="2">
    <source>
        <dbReference type="ARBA" id="ARBA00022630"/>
    </source>
</evidence>
<comment type="similarity">
    <text evidence="1">Belongs to the nitronate monooxygenase family. NMO class I subfamily.</text>
</comment>
<dbReference type="Pfam" id="PF03060">
    <property type="entry name" value="NMO"/>
    <property type="match status" value="1"/>
</dbReference>
<accession>A0ABV2B252</accession>
<keyword evidence="4" id="KW-0560">Oxidoreductase</keyword>
<dbReference type="CDD" id="cd04730">
    <property type="entry name" value="NPD_like"/>
    <property type="match status" value="1"/>
</dbReference>
<evidence type="ECO:0000256" key="5">
    <source>
        <dbReference type="ARBA" id="ARBA00023033"/>
    </source>
</evidence>
<reference evidence="6 7" key="1">
    <citation type="submission" date="2013-03" db="EMBL/GenBank/DDBJ databases">
        <title>Salinisphaera dokdonensis CL-ES53 Genome Sequencing.</title>
        <authorList>
            <person name="Li C."/>
            <person name="Lai Q."/>
            <person name="Shao Z."/>
        </authorList>
    </citation>
    <scope>NUCLEOTIDE SEQUENCE [LARGE SCALE GENOMIC DNA]</scope>
    <source>
        <strain evidence="6 7">CL-ES53</strain>
    </source>
</reference>
<organism evidence="6 7">
    <name type="scientific">Salinisphaera dokdonensis CL-ES53</name>
    <dbReference type="NCBI Taxonomy" id="1304272"/>
    <lineage>
        <taxon>Bacteria</taxon>
        <taxon>Pseudomonadati</taxon>
        <taxon>Pseudomonadota</taxon>
        <taxon>Gammaproteobacteria</taxon>
        <taxon>Salinisphaerales</taxon>
        <taxon>Salinisphaeraceae</taxon>
        <taxon>Salinisphaera</taxon>
    </lineage>
</organism>
<gene>
    <name evidence="6" type="ORF">SADO_11914</name>
</gene>
<keyword evidence="7" id="KW-1185">Reference proteome</keyword>
<keyword evidence="3" id="KW-0288">FMN</keyword>
<evidence type="ECO:0000256" key="4">
    <source>
        <dbReference type="ARBA" id="ARBA00023002"/>
    </source>
</evidence>
<dbReference type="GO" id="GO:0051213">
    <property type="term" value="F:dioxygenase activity"/>
    <property type="evidence" value="ECO:0007669"/>
    <property type="project" value="UniProtKB-KW"/>
</dbReference>
<dbReference type="SUPFAM" id="SSF51412">
    <property type="entry name" value="Inosine monophosphate dehydrogenase (IMPDH)"/>
    <property type="match status" value="1"/>
</dbReference>
<name>A0ABV2B252_9GAMM</name>
<evidence type="ECO:0000256" key="1">
    <source>
        <dbReference type="ARBA" id="ARBA00009881"/>
    </source>
</evidence>
<dbReference type="InterPro" id="IPR013785">
    <property type="entry name" value="Aldolase_TIM"/>
</dbReference>
<dbReference type="Gene3D" id="3.20.20.70">
    <property type="entry name" value="Aldolase class I"/>
    <property type="match status" value="1"/>
</dbReference>
<comment type="caution">
    <text evidence="6">The sequence shown here is derived from an EMBL/GenBank/DDBJ whole genome shotgun (WGS) entry which is preliminary data.</text>
</comment>
<keyword evidence="6" id="KW-0223">Dioxygenase</keyword>